<name>Q4FUH4_PSYA2</name>
<dbReference type="InterPro" id="IPR010982">
    <property type="entry name" value="Lambda_DNA-bd_dom_sf"/>
</dbReference>
<dbReference type="KEGG" id="par:Psyc_0471"/>
<dbReference type="InterPro" id="IPR001387">
    <property type="entry name" value="Cro/C1-type_HTH"/>
</dbReference>
<dbReference type="Gene3D" id="1.10.260.40">
    <property type="entry name" value="lambda repressor-like DNA-binding domains"/>
    <property type="match status" value="1"/>
</dbReference>
<dbReference type="RefSeq" id="WP_011279770.1">
    <property type="nucleotide sequence ID" value="NC_007204.1"/>
</dbReference>
<accession>Q4FUH4</accession>
<dbReference type="Proteomes" id="UP000000546">
    <property type="component" value="Chromosome"/>
</dbReference>
<evidence type="ECO:0000313" key="2">
    <source>
        <dbReference type="EMBL" id="AAZ18334.1"/>
    </source>
</evidence>
<evidence type="ECO:0000259" key="1">
    <source>
        <dbReference type="PROSITE" id="PS50943"/>
    </source>
</evidence>
<reference evidence="2 3" key="1">
    <citation type="journal article" date="2010" name="Appl. Environ. Microbiol.">
        <title>The genome sequence of Psychrobacter arcticus 273-4, a psychroactive Siberian permafrost bacterium, reveals mechanisms for adaptation to low-temperature growth.</title>
        <authorList>
            <person name="Ayala-del-Rio H.L."/>
            <person name="Chain P.S."/>
            <person name="Grzymski J.J."/>
            <person name="Ponder M.A."/>
            <person name="Ivanova N."/>
            <person name="Bergholz P.W."/>
            <person name="Di Bartolo G."/>
            <person name="Hauser L."/>
            <person name="Land M."/>
            <person name="Bakermans C."/>
            <person name="Rodrigues D."/>
            <person name="Klappenbach J."/>
            <person name="Zarka D."/>
            <person name="Larimer F."/>
            <person name="Richardson P."/>
            <person name="Murray A."/>
            <person name="Thomashow M."/>
            <person name="Tiedje J.M."/>
        </authorList>
    </citation>
    <scope>NUCLEOTIDE SEQUENCE [LARGE SCALE GENOMIC DNA]</scope>
    <source>
        <strain evidence="3">DSM 17307 / VKM B-2377 / 273-4</strain>
    </source>
</reference>
<dbReference type="eggNOG" id="COG4197">
    <property type="taxonomic scope" value="Bacteria"/>
</dbReference>
<protein>
    <recommendedName>
        <fullName evidence="1">HTH cro/C1-type domain-containing protein</fullName>
    </recommendedName>
</protein>
<gene>
    <name evidence="2" type="ordered locus">Psyc_0471</name>
</gene>
<dbReference type="SUPFAM" id="SSF47413">
    <property type="entry name" value="lambda repressor-like DNA-binding domains"/>
    <property type="match status" value="1"/>
</dbReference>
<proteinExistence type="predicted"/>
<evidence type="ECO:0000313" key="3">
    <source>
        <dbReference type="Proteomes" id="UP000000546"/>
    </source>
</evidence>
<dbReference type="Pfam" id="PF15943">
    <property type="entry name" value="YdaS_toxin"/>
    <property type="match status" value="1"/>
</dbReference>
<keyword evidence="3" id="KW-1185">Reference proteome</keyword>
<dbReference type="AlphaFoldDB" id="Q4FUH4"/>
<dbReference type="GO" id="GO:0003677">
    <property type="term" value="F:DNA binding"/>
    <property type="evidence" value="ECO:0007669"/>
    <property type="project" value="InterPro"/>
</dbReference>
<dbReference type="PROSITE" id="PS50943">
    <property type="entry name" value="HTH_CROC1"/>
    <property type="match status" value="1"/>
</dbReference>
<dbReference type="EMBL" id="CP000082">
    <property type="protein sequence ID" value="AAZ18334.1"/>
    <property type="molecule type" value="Genomic_DNA"/>
</dbReference>
<dbReference type="InterPro" id="IPR031856">
    <property type="entry name" value="YdaS_toxin-like"/>
</dbReference>
<dbReference type="HOGENOM" id="CLU_173998_4_1_6"/>
<organism evidence="2 3">
    <name type="scientific">Psychrobacter arcticus (strain DSM 17307 / VKM B-2377 / 273-4)</name>
    <dbReference type="NCBI Taxonomy" id="259536"/>
    <lineage>
        <taxon>Bacteria</taxon>
        <taxon>Pseudomonadati</taxon>
        <taxon>Pseudomonadota</taxon>
        <taxon>Gammaproteobacteria</taxon>
        <taxon>Moraxellales</taxon>
        <taxon>Moraxellaceae</taxon>
        <taxon>Psychrobacter</taxon>
    </lineage>
</organism>
<dbReference type="STRING" id="259536.Psyc_0471"/>
<sequence length="84" mass="9238">MSSKTITPKQALAKAVKKAGGQTELANLIGTKQQNVWQWLNRDGKASARYVSKISEKTNIPSYELRPDIFPAPANDPSNQQQLA</sequence>
<feature type="domain" description="HTH cro/C1-type" evidence="1">
    <location>
        <begin position="22"/>
        <end position="65"/>
    </location>
</feature>